<comment type="caution">
    <text evidence="2">The sequence shown here is derived from an EMBL/GenBank/DDBJ whole genome shotgun (WGS) entry which is preliminary data.</text>
</comment>
<dbReference type="AlphaFoldDB" id="A0A9D9HB67"/>
<gene>
    <name evidence="2" type="ORF">IAC42_07390</name>
</gene>
<sequence>MRKYPAILLAVLLLLAACSAEIVDNLPARDVEKASEVASVSAGGDSLTVSFSPVAYAKGYGYKLSGGSYIQITSPEYVDGKITFTVTKVQDNIGDIYIYAESASDIPVEIAHSSYALSLKDVAPDVYISERGSDFVILRTSHEDRTSIIYKVDIDDESYIFPYVGVMKIYGLDPNQTYTVTVSHSLDGEDWSDKTTTVTIPIFGGTKTDIDFHIVDDVLTASGITSDSVTLYKKTEYTQEGDGKELMTVDVSDDSASIAASELKSLESGYFYFKSSDGVYSNVIKYTTPATVKSVTPNWRSAELEIDFADDFTAGDYTITVSGAGRNSAANVTEKGLKIDGLDSNTSYDDVTISFRKSDSLGSTSSSTAIKTQSFAGTYQWEGMFAGSNQLSNFKIVVKDAPEDSEMPYYVYFDTTAETGDLDIISANNGEYVGKELRIMPLVDYSAGESGATSSNPVTIRSPGELAKQNTAYLANSNKWNTSGMTPITWYIEPDQDDDAKDVVRTVTTSTAMLGIQVKTTTIFSFMEAKIDGVIVPVVKFKNTANKFQNFIKSNSEDQRAQYGDLTESEWRYCWYLQKVEEV</sequence>
<dbReference type="PROSITE" id="PS51257">
    <property type="entry name" value="PROKAR_LIPOPROTEIN"/>
    <property type="match status" value="1"/>
</dbReference>
<dbReference type="Proteomes" id="UP000823633">
    <property type="component" value="Unassembled WGS sequence"/>
</dbReference>
<protein>
    <recommendedName>
        <fullName evidence="4">Fibronectin type-III domain-containing protein</fullName>
    </recommendedName>
</protein>
<organism evidence="2 3">
    <name type="scientific">Candidatus Aphodenecus pullistercoris</name>
    <dbReference type="NCBI Taxonomy" id="2840669"/>
    <lineage>
        <taxon>Bacteria</taxon>
        <taxon>Pseudomonadati</taxon>
        <taxon>Spirochaetota</taxon>
        <taxon>Spirochaetia</taxon>
        <taxon>Spirochaetales</taxon>
        <taxon>Candidatus Aphodenecus</taxon>
    </lineage>
</organism>
<evidence type="ECO:0000256" key="1">
    <source>
        <dbReference type="SAM" id="SignalP"/>
    </source>
</evidence>
<dbReference type="EMBL" id="JADIMU010000047">
    <property type="protein sequence ID" value="MBO8443568.1"/>
    <property type="molecule type" value="Genomic_DNA"/>
</dbReference>
<evidence type="ECO:0000313" key="2">
    <source>
        <dbReference type="EMBL" id="MBO8443568.1"/>
    </source>
</evidence>
<keyword evidence="1" id="KW-0732">Signal</keyword>
<reference evidence="2" key="1">
    <citation type="submission" date="2020-10" db="EMBL/GenBank/DDBJ databases">
        <authorList>
            <person name="Gilroy R."/>
        </authorList>
    </citation>
    <scope>NUCLEOTIDE SEQUENCE</scope>
    <source>
        <strain evidence="2">11167</strain>
    </source>
</reference>
<reference evidence="2" key="2">
    <citation type="journal article" date="2021" name="PeerJ">
        <title>Extensive microbial diversity within the chicken gut microbiome revealed by metagenomics and culture.</title>
        <authorList>
            <person name="Gilroy R."/>
            <person name="Ravi A."/>
            <person name="Getino M."/>
            <person name="Pursley I."/>
            <person name="Horton D.L."/>
            <person name="Alikhan N.F."/>
            <person name="Baker D."/>
            <person name="Gharbi K."/>
            <person name="Hall N."/>
            <person name="Watson M."/>
            <person name="Adriaenssens E.M."/>
            <person name="Foster-Nyarko E."/>
            <person name="Jarju S."/>
            <person name="Secka A."/>
            <person name="Antonio M."/>
            <person name="Oren A."/>
            <person name="Chaudhuri R.R."/>
            <person name="La Ragione R."/>
            <person name="Hildebrand F."/>
            <person name="Pallen M.J."/>
        </authorList>
    </citation>
    <scope>NUCLEOTIDE SEQUENCE</scope>
    <source>
        <strain evidence="2">11167</strain>
    </source>
</reference>
<evidence type="ECO:0008006" key="4">
    <source>
        <dbReference type="Google" id="ProtNLM"/>
    </source>
</evidence>
<evidence type="ECO:0000313" key="3">
    <source>
        <dbReference type="Proteomes" id="UP000823633"/>
    </source>
</evidence>
<proteinExistence type="predicted"/>
<feature type="chain" id="PRO_5038702224" description="Fibronectin type-III domain-containing protein" evidence="1">
    <location>
        <begin position="21"/>
        <end position="583"/>
    </location>
</feature>
<accession>A0A9D9HB67</accession>
<name>A0A9D9HB67_9SPIR</name>
<feature type="signal peptide" evidence="1">
    <location>
        <begin position="1"/>
        <end position="20"/>
    </location>
</feature>